<dbReference type="PANTHER" id="PTHR43026:SF1">
    <property type="entry name" value="2-HYDROXYACID DEHYDROGENASE HOMOLOG 1-RELATED"/>
    <property type="match status" value="1"/>
</dbReference>
<dbReference type="Pfam" id="PF02826">
    <property type="entry name" value="2-Hacid_dh_C"/>
    <property type="match status" value="1"/>
</dbReference>
<keyword evidence="2" id="KW-0560">Oxidoreductase</keyword>
<organism evidence="5 6">
    <name type="scientific">Planctomyces bekefii</name>
    <dbReference type="NCBI Taxonomy" id="1653850"/>
    <lineage>
        <taxon>Bacteria</taxon>
        <taxon>Pseudomonadati</taxon>
        <taxon>Planctomycetota</taxon>
        <taxon>Planctomycetia</taxon>
        <taxon>Planctomycetales</taxon>
        <taxon>Planctomycetaceae</taxon>
        <taxon>Planctomyces</taxon>
    </lineage>
</organism>
<accession>A0A5C6MD77</accession>
<dbReference type="PROSITE" id="PS00065">
    <property type="entry name" value="D_2_HYDROXYACID_DH_1"/>
    <property type="match status" value="1"/>
</dbReference>
<dbReference type="GO" id="GO:0051287">
    <property type="term" value="F:NAD binding"/>
    <property type="evidence" value="ECO:0007669"/>
    <property type="project" value="InterPro"/>
</dbReference>
<evidence type="ECO:0000313" key="5">
    <source>
        <dbReference type="EMBL" id="TWW12376.1"/>
    </source>
</evidence>
<dbReference type="GO" id="GO:0008720">
    <property type="term" value="F:D-lactate dehydrogenase (NAD+) activity"/>
    <property type="evidence" value="ECO:0007669"/>
    <property type="project" value="TreeGrafter"/>
</dbReference>
<dbReference type="InterPro" id="IPR006140">
    <property type="entry name" value="D-isomer_DH_NAD-bd"/>
</dbReference>
<dbReference type="InterPro" id="IPR058205">
    <property type="entry name" value="D-LDH-like"/>
</dbReference>
<keyword evidence="3" id="KW-0520">NAD</keyword>
<evidence type="ECO:0000259" key="4">
    <source>
        <dbReference type="Pfam" id="PF02826"/>
    </source>
</evidence>
<dbReference type="PROSITE" id="PS00671">
    <property type="entry name" value="D_2_HYDROXYACID_DH_3"/>
    <property type="match status" value="1"/>
</dbReference>
<evidence type="ECO:0000256" key="3">
    <source>
        <dbReference type="ARBA" id="ARBA00023027"/>
    </source>
</evidence>
<dbReference type="EMBL" id="SRHE01000015">
    <property type="protein sequence ID" value="TWW12376.1"/>
    <property type="molecule type" value="Genomic_DNA"/>
</dbReference>
<gene>
    <name evidence="5" type="ORF">E3A20_01680</name>
</gene>
<dbReference type="InterPro" id="IPR029752">
    <property type="entry name" value="D-isomer_DH_CS1"/>
</dbReference>
<sequence>MHRAWQRVRDLNFSLDGLTGFDVHGKTVGVIGTGRIGTIFARIMTGFGAKVLAYDPQPSAETQGMPGVSLTSLEELIEQSDIISLHCPLTEQTRHLINADRLSRMRPGVILLNTSRGRLIDTKALIQALKAGHIGGAGLDVYEEEEGIFFADCSESGLQDDVLARLLTFPNVLITSHQAFLTHEALHDIATRTLQSLLEFSTGRISAEAQLV</sequence>
<feature type="domain" description="D-isomer specific 2-hydroxyacid dehydrogenase NAD-binding" evidence="4">
    <location>
        <begin position="2"/>
        <end position="179"/>
    </location>
</feature>
<dbReference type="SUPFAM" id="SSF51735">
    <property type="entry name" value="NAD(P)-binding Rossmann-fold domains"/>
    <property type="match status" value="1"/>
</dbReference>
<evidence type="ECO:0000256" key="2">
    <source>
        <dbReference type="ARBA" id="ARBA00023002"/>
    </source>
</evidence>
<keyword evidence="6" id="KW-1185">Reference proteome</keyword>
<protein>
    <recommendedName>
        <fullName evidence="4">D-isomer specific 2-hydroxyacid dehydrogenase NAD-binding domain-containing protein</fullName>
    </recommendedName>
</protein>
<comment type="caution">
    <text evidence="5">The sequence shown here is derived from an EMBL/GenBank/DDBJ whole genome shotgun (WGS) entry which is preliminary data.</text>
</comment>
<dbReference type="PANTHER" id="PTHR43026">
    <property type="entry name" value="2-HYDROXYACID DEHYDROGENASE HOMOLOG 1-RELATED"/>
    <property type="match status" value="1"/>
</dbReference>
<dbReference type="PROSITE" id="PS00670">
    <property type="entry name" value="D_2_HYDROXYACID_DH_2"/>
    <property type="match status" value="1"/>
</dbReference>
<proteinExistence type="inferred from homology"/>
<name>A0A5C6MD77_9PLAN</name>
<reference evidence="5 6" key="2">
    <citation type="submission" date="2019-08" db="EMBL/GenBank/DDBJ databases">
        <authorList>
            <person name="Henke P."/>
        </authorList>
    </citation>
    <scope>NUCLEOTIDE SEQUENCE [LARGE SCALE GENOMIC DNA]</scope>
    <source>
        <strain evidence="5">Phe10_nw2017</strain>
    </source>
</reference>
<dbReference type="AlphaFoldDB" id="A0A5C6MD77"/>
<dbReference type="InterPro" id="IPR029753">
    <property type="entry name" value="D-isomer_DH_CS"/>
</dbReference>
<dbReference type="Proteomes" id="UP000321083">
    <property type="component" value="Unassembled WGS sequence"/>
</dbReference>
<evidence type="ECO:0000256" key="1">
    <source>
        <dbReference type="ARBA" id="ARBA00005854"/>
    </source>
</evidence>
<evidence type="ECO:0000313" key="6">
    <source>
        <dbReference type="Proteomes" id="UP000321083"/>
    </source>
</evidence>
<comment type="similarity">
    <text evidence="1">Belongs to the D-isomer specific 2-hydroxyacid dehydrogenase family.</text>
</comment>
<reference evidence="5 6" key="1">
    <citation type="submission" date="2019-08" db="EMBL/GenBank/DDBJ databases">
        <title>100 year-old enigma solved: identification of Planctomyces bekefii, the type genus and species of the phylum Planctomycetes.</title>
        <authorList>
            <person name="Svetlana D.N."/>
            <person name="Overmann J."/>
        </authorList>
    </citation>
    <scope>NUCLEOTIDE SEQUENCE [LARGE SCALE GENOMIC DNA]</scope>
    <source>
        <strain evidence="5">Phe10_nw2017</strain>
    </source>
</reference>
<dbReference type="Gene3D" id="3.40.50.720">
    <property type="entry name" value="NAD(P)-binding Rossmann-like Domain"/>
    <property type="match status" value="1"/>
</dbReference>
<dbReference type="InterPro" id="IPR036291">
    <property type="entry name" value="NAD(P)-bd_dom_sf"/>
</dbReference>